<dbReference type="PANTHER" id="PTHR30250:SF11">
    <property type="entry name" value="O-ANTIGEN TRANSPORTER-RELATED"/>
    <property type="match status" value="1"/>
</dbReference>
<protein>
    <submittedName>
        <fullName evidence="7">Flippase</fullName>
    </submittedName>
</protein>
<feature type="transmembrane region" description="Helical" evidence="6">
    <location>
        <begin position="43"/>
        <end position="64"/>
    </location>
</feature>
<evidence type="ECO:0000313" key="7">
    <source>
        <dbReference type="EMBL" id="RQG95374.1"/>
    </source>
</evidence>
<dbReference type="CDD" id="cd13128">
    <property type="entry name" value="MATE_Wzx_like"/>
    <property type="match status" value="1"/>
</dbReference>
<evidence type="ECO:0000313" key="8">
    <source>
        <dbReference type="Proteomes" id="UP000282323"/>
    </source>
</evidence>
<dbReference type="OrthoDB" id="19148at2157"/>
<dbReference type="PANTHER" id="PTHR30250">
    <property type="entry name" value="PST FAMILY PREDICTED COLANIC ACID TRANSPORTER"/>
    <property type="match status" value="1"/>
</dbReference>
<dbReference type="RefSeq" id="WP_124195085.1">
    <property type="nucleotide sequence ID" value="NZ_REGA01000005.1"/>
</dbReference>
<keyword evidence="4 6" id="KW-1133">Transmembrane helix</keyword>
<dbReference type="Pfam" id="PF01943">
    <property type="entry name" value="Polysacc_synt"/>
    <property type="match status" value="1"/>
</dbReference>
<feature type="transmembrane region" description="Helical" evidence="6">
    <location>
        <begin position="451"/>
        <end position="475"/>
    </location>
</feature>
<feature type="transmembrane region" description="Helical" evidence="6">
    <location>
        <begin position="392"/>
        <end position="414"/>
    </location>
</feature>
<keyword evidence="8" id="KW-1185">Reference proteome</keyword>
<sequence>MNRTITSGILSVVGAKIVVLGVTVVSTPLLYRLLGADGFGEYAFLLSIFAIYMIFVSSGITDGVRKFLAEDRSTPNWMAHVVGFYFRQAVALAVVGALGIVLVTQLGFVAVLFGAELTVYFYVLAVLVLSAQFRDYARKTLMGFGLERYSEPLKVLDKVSFVAIAIPLVYLGFGVVGALAGHLFASAVVATVGLALVHRRISLSCVFSRPTDRFPRTRMLTFNSMSIVLVFLLMSLYHIDIVMLQGFTESEAVGNYRAALTLAEFLWFVPLALQTVYVHSTSELWSQNRRRKITELASRTTRYTFLLTGLMAVGLAALADTAVPLYFGPEAEPAVTPLLLLLPGALGFALARPVLAVSQGEGTLRYPIAATGVAAGINVVLNAVLIPRYGMHGAAVATSVGYGSMFVFHCWSARQIGFDPIADARIGRASATIALAAFPIVAVTASISNPWVALAAVPPFGFAVALAFALLIGALDPAEPFELLALLPDPVGSKANEVRDRLENDDRDGASTRSWFQRVLLVLGLSLLVSGFALGLLGSAVGELLP</sequence>
<keyword evidence="5 6" id="KW-0472">Membrane</keyword>
<feature type="transmembrane region" description="Helical" evidence="6">
    <location>
        <begin position="259"/>
        <end position="282"/>
    </location>
</feature>
<reference evidence="7 8" key="1">
    <citation type="submission" date="2018-10" db="EMBL/GenBank/DDBJ databases">
        <title>Natrarchaeobius chitinivorans gen. nov., sp. nov., and Natrarchaeobius haloalkaliphilus sp. nov., alkaliphilic, chitin-utilizing haloarchaea from hypersaline alkaline lakes.</title>
        <authorList>
            <person name="Sorokin D.Y."/>
            <person name="Elcheninov A.G."/>
            <person name="Kostrikina N.A."/>
            <person name="Bale N.J."/>
            <person name="Sinninghe Damste J.S."/>
            <person name="Khijniak T.V."/>
            <person name="Kublanov I.V."/>
            <person name="Toshchakov S.V."/>
        </authorList>
    </citation>
    <scope>NUCLEOTIDE SEQUENCE [LARGE SCALE GENOMIC DNA]</scope>
    <source>
        <strain evidence="7 8">AArcht4T</strain>
    </source>
</reference>
<feature type="transmembrane region" description="Helical" evidence="6">
    <location>
        <begin position="519"/>
        <end position="541"/>
    </location>
</feature>
<dbReference type="EMBL" id="REGA01000005">
    <property type="protein sequence ID" value="RQG95374.1"/>
    <property type="molecule type" value="Genomic_DNA"/>
</dbReference>
<comment type="caution">
    <text evidence="7">The sequence shown here is derived from an EMBL/GenBank/DDBJ whole genome shotgun (WGS) entry which is preliminary data.</text>
</comment>
<feature type="transmembrane region" description="Helical" evidence="6">
    <location>
        <begin position="12"/>
        <end position="31"/>
    </location>
</feature>
<dbReference type="Proteomes" id="UP000282323">
    <property type="component" value="Unassembled WGS sequence"/>
</dbReference>
<evidence type="ECO:0000256" key="4">
    <source>
        <dbReference type="ARBA" id="ARBA00022989"/>
    </source>
</evidence>
<name>A0A3N6M4G2_NATCH</name>
<evidence type="ECO:0000256" key="2">
    <source>
        <dbReference type="ARBA" id="ARBA00022475"/>
    </source>
</evidence>
<feature type="transmembrane region" description="Helical" evidence="6">
    <location>
        <begin position="155"/>
        <end position="173"/>
    </location>
</feature>
<comment type="subcellular location">
    <subcellularLocation>
        <location evidence="1">Cell membrane</location>
        <topology evidence="1">Multi-pass membrane protein</topology>
    </subcellularLocation>
</comment>
<accession>A0A3N6M4G2</accession>
<dbReference type="InterPro" id="IPR050833">
    <property type="entry name" value="Poly_Biosynth_Transport"/>
</dbReference>
<keyword evidence="2" id="KW-1003">Cell membrane</keyword>
<evidence type="ECO:0000256" key="3">
    <source>
        <dbReference type="ARBA" id="ARBA00022692"/>
    </source>
</evidence>
<organism evidence="7 8">
    <name type="scientific">Natrarchaeobius chitinivorans</name>
    <dbReference type="NCBI Taxonomy" id="1679083"/>
    <lineage>
        <taxon>Archaea</taxon>
        <taxon>Methanobacteriati</taxon>
        <taxon>Methanobacteriota</taxon>
        <taxon>Stenosarchaea group</taxon>
        <taxon>Halobacteria</taxon>
        <taxon>Halobacteriales</taxon>
        <taxon>Natrialbaceae</taxon>
        <taxon>Natrarchaeobius</taxon>
    </lineage>
</organism>
<feature type="transmembrane region" description="Helical" evidence="6">
    <location>
        <begin position="426"/>
        <end position="445"/>
    </location>
</feature>
<gene>
    <name evidence="7" type="ORF">EA473_07865</name>
</gene>
<feature type="transmembrane region" description="Helical" evidence="6">
    <location>
        <begin position="219"/>
        <end position="239"/>
    </location>
</feature>
<feature type="transmembrane region" description="Helical" evidence="6">
    <location>
        <begin position="303"/>
        <end position="328"/>
    </location>
</feature>
<feature type="transmembrane region" description="Helical" evidence="6">
    <location>
        <begin position="117"/>
        <end position="134"/>
    </location>
</feature>
<feature type="transmembrane region" description="Helical" evidence="6">
    <location>
        <begin position="367"/>
        <end position="386"/>
    </location>
</feature>
<evidence type="ECO:0000256" key="1">
    <source>
        <dbReference type="ARBA" id="ARBA00004651"/>
    </source>
</evidence>
<proteinExistence type="predicted"/>
<dbReference type="AlphaFoldDB" id="A0A3N6M4G2"/>
<feature type="transmembrane region" description="Helical" evidence="6">
    <location>
        <begin position="334"/>
        <end position="355"/>
    </location>
</feature>
<evidence type="ECO:0000256" key="5">
    <source>
        <dbReference type="ARBA" id="ARBA00023136"/>
    </source>
</evidence>
<feature type="transmembrane region" description="Helical" evidence="6">
    <location>
        <begin position="85"/>
        <end position="111"/>
    </location>
</feature>
<keyword evidence="3 6" id="KW-0812">Transmembrane</keyword>
<dbReference type="InterPro" id="IPR002797">
    <property type="entry name" value="Polysacc_synth"/>
</dbReference>
<feature type="transmembrane region" description="Helical" evidence="6">
    <location>
        <begin position="179"/>
        <end position="198"/>
    </location>
</feature>
<evidence type="ECO:0000256" key="6">
    <source>
        <dbReference type="SAM" id="Phobius"/>
    </source>
</evidence>
<dbReference type="GO" id="GO:0005886">
    <property type="term" value="C:plasma membrane"/>
    <property type="evidence" value="ECO:0007669"/>
    <property type="project" value="UniProtKB-SubCell"/>
</dbReference>